<comment type="caution">
    <text evidence="1">The sequence shown here is derived from an EMBL/GenBank/DDBJ whole genome shotgun (WGS) entry which is preliminary data.</text>
</comment>
<dbReference type="EMBL" id="LAZR01003102">
    <property type="protein sequence ID" value="KKN21984.1"/>
    <property type="molecule type" value="Genomic_DNA"/>
</dbReference>
<proteinExistence type="predicted"/>
<gene>
    <name evidence="1" type="ORF">LCGC14_0919890</name>
</gene>
<dbReference type="AlphaFoldDB" id="A0A0F9NVY6"/>
<protein>
    <submittedName>
        <fullName evidence="1">Uncharacterized protein</fullName>
    </submittedName>
</protein>
<sequence>MRKCTNCGCIEDNHFEIDWYTHGHADEDPTQIQQCGDCAECFDPEYAECSHQFMRYTGKIPCTGPRKCDHCGYVEFTPMGAAGYKLPPMPSEYYRQLGYGGRHA</sequence>
<name>A0A0F9NVY6_9ZZZZ</name>
<accession>A0A0F9NVY6</accession>
<organism evidence="1">
    <name type="scientific">marine sediment metagenome</name>
    <dbReference type="NCBI Taxonomy" id="412755"/>
    <lineage>
        <taxon>unclassified sequences</taxon>
        <taxon>metagenomes</taxon>
        <taxon>ecological metagenomes</taxon>
    </lineage>
</organism>
<evidence type="ECO:0000313" key="1">
    <source>
        <dbReference type="EMBL" id="KKN21984.1"/>
    </source>
</evidence>
<reference evidence="1" key="1">
    <citation type="journal article" date="2015" name="Nature">
        <title>Complex archaea that bridge the gap between prokaryotes and eukaryotes.</title>
        <authorList>
            <person name="Spang A."/>
            <person name="Saw J.H."/>
            <person name="Jorgensen S.L."/>
            <person name="Zaremba-Niedzwiedzka K."/>
            <person name="Martijn J."/>
            <person name="Lind A.E."/>
            <person name="van Eijk R."/>
            <person name="Schleper C."/>
            <person name="Guy L."/>
            <person name="Ettema T.J."/>
        </authorList>
    </citation>
    <scope>NUCLEOTIDE SEQUENCE</scope>
</reference>